<accession>A0ABS3KMB3</accession>
<dbReference type="Proteomes" id="UP001518989">
    <property type="component" value="Unassembled WGS sequence"/>
</dbReference>
<evidence type="ECO:0000313" key="7">
    <source>
        <dbReference type="EMBL" id="MBO1078585.1"/>
    </source>
</evidence>
<evidence type="ECO:0000256" key="5">
    <source>
        <dbReference type="PIRNR" id="PIRNR005426"/>
    </source>
</evidence>
<evidence type="ECO:0000313" key="8">
    <source>
        <dbReference type="Proteomes" id="UP001518989"/>
    </source>
</evidence>
<dbReference type="SUPFAM" id="SSF55469">
    <property type="entry name" value="FMN-dependent nitroreductase-like"/>
    <property type="match status" value="1"/>
</dbReference>
<name>A0ABS3KMB3_9PROT</name>
<dbReference type="EMBL" id="JACTNG010000002">
    <property type="protein sequence ID" value="MBO1078585.1"/>
    <property type="molecule type" value="Genomic_DNA"/>
</dbReference>
<dbReference type="Pfam" id="PF00881">
    <property type="entry name" value="Nitroreductase"/>
    <property type="match status" value="1"/>
</dbReference>
<gene>
    <name evidence="7" type="ORF">IAI61_06045</name>
</gene>
<evidence type="ECO:0000256" key="1">
    <source>
        <dbReference type="ARBA" id="ARBA00008366"/>
    </source>
</evidence>
<evidence type="ECO:0000256" key="3">
    <source>
        <dbReference type="ARBA" id="ARBA00022643"/>
    </source>
</evidence>
<organism evidence="7 8">
    <name type="scientific">Roseomonas haemaphysalidis</name>
    <dbReference type="NCBI Taxonomy" id="2768162"/>
    <lineage>
        <taxon>Bacteria</taxon>
        <taxon>Pseudomonadati</taxon>
        <taxon>Pseudomonadota</taxon>
        <taxon>Alphaproteobacteria</taxon>
        <taxon>Acetobacterales</taxon>
        <taxon>Roseomonadaceae</taxon>
        <taxon>Roseomonas</taxon>
    </lineage>
</organism>
<dbReference type="InterPro" id="IPR000415">
    <property type="entry name" value="Nitroreductase-like"/>
</dbReference>
<proteinExistence type="inferred from homology"/>
<keyword evidence="4 5" id="KW-0560">Oxidoreductase</keyword>
<keyword evidence="3 5" id="KW-0288">FMN</keyword>
<dbReference type="InterPro" id="IPR016446">
    <property type="entry name" value="Flavin_OxRdtase_Frp"/>
</dbReference>
<dbReference type="CDD" id="cd02146">
    <property type="entry name" value="NfsA-like"/>
    <property type="match status" value="1"/>
</dbReference>
<dbReference type="PANTHER" id="PTHR43425:SF2">
    <property type="entry name" value="OXYGEN-INSENSITIVE NADPH NITROREDUCTASE"/>
    <property type="match status" value="1"/>
</dbReference>
<keyword evidence="5" id="KW-0521">NADP</keyword>
<dbReference type="PANTHER" id="PTHR43425">
    <property type="entry name" value="OXYGEN-INSENSITIVE NADPH NITROREDUCTASE"/>
    <property type="match status" value="1"/>
</dbReference>
<keyword evidence="2 5" id="KW-0285">Flavoprotein</keyword>
<reference evidence="7 8" key="1">
    <citation type="submission" date="2020-09" db="EMBL/GenBank/DDBJ databases">
        <title>Roseomonas.</title>
        <authorList>
            <person name="Zhu W."/>
        </authorList>
    </citation>
    <scope>NUCLEOTIDE SEQUENCE [LARGE SCALE GENOMIC DNA]</scope>
    <source>
        <strain evidence="7 8">573</strain>
    </source>
</reference>
<dbReference type="Gene3D" id="3.40.109.10">
    <property type="entry name" value="NADH Oxidase"/>
    <property type="match status" value="1"/>
</dbReference>
<evidence type="ECO:0000256" key="4">
    <source>
        <dbReference type="ARBA" id="ARBA00023002"/>
    </source>
</evidence>
<feature type="domain" description="Nitroreductase" evidence="6">
    <location>
        <begin position="34"/>
        <end position="188"/>
    </location>
</feature>
<sequence length="274" mass="28568">MDAETPSLLAARYGTAPDTALPLPANPVIEALLAHRSVRAFLPDALPAGTLEILAAAAQSASTSSNVQAWSLVAVTEPGLKARLAELSGRQAFIARAPLFLAFVADTSRLRRLGARHGNPMEGLDYLEAFIVASVDAALASQNAVVAAEALGLGTVYVGALRNKPEEVAAELNLPPGAVALFGLCVGRPDPAAPASVKPRLPQAAVLHRERYDSAAEEAAVAQYDETLKAFSLSQGIGPAGWVGRMLSRMADAAALHGRDGMKPALRRLGFPLR</sequence>
<comment type="similarity">
    <text evidence="1 5">Belongs to the flavin oxidoreductase frp family.</text>
</comment>
<dbReference type="PIRSF" id="PIRSF005426">
    <property type="entry name" value="Frp"/>
    <property type="match status" value="1"/>
</dbReference>
<dbReference type="InterPro" id="IPR029479">
    <property type="entry name" value="Nitroreductase"/>
</dbReference>
<evidence type="ECO:0000256" key="2">
    <source>
        <dbReference type="ARBA" id="ARBA00022630"/>
    </source>
</evidence>
<evidence type="ECO:0000259" key="6">
    <source>
        <dbReference type="Pfam" id="PF00881"/>
    </source>
</evidence>
<comment type="caution">
    <text evidence="7">The sequence shown here is derived from an EMBL/GenBank/DDBJ whole genome shotgun (WGS) entry which is preliminary data.</text>
</comment>
<dbReference type="RefSeq" id="WP_207415999.1">
    <property type="nucleotide sequence ID" value="NZ_CP061178.1"/>
</dbReference>
<protein>
    <submittedName>
        <fullName evidence="7">NADPH-dependent oxidoreductase</fullName>
    </submittedName>
</protein>
<keyword evidence="8" id="KW-1185">Reference proteome</keyword>